<evidence type="ECO:0000256" key="3">
    <source>
        <dbReference type="ARBA" id="ARBA00011152"/>
    </source>
</evidence>
<keyword evidence="12" id="KW-1185">Reference proteome</keyword>
<dbReference type="SUPFAM" id="SSF51366">
    <property type="entry name" value="Ribulose-phoshate binding barrel"/>
    <property type="match status" value="1"/>
</dbReference>
<dbReference type="InterPro" id="IPR011060">
    <property type="entry name" value="RibuloseP-bd_barrel"/>
</dbReference>
<dbReference type="InterPro" id="IPR050064">
    <property type="entry name" value="IGPS_HisA/HisF"/>
</dbReference>
<evidence type="ECO:0000256" key="9">
    <source>
        <dbReference type="HAMAP-Rule" id="MF_01013"/>
    </source>
</evidence>
<evidence type="ECO:0000256" key="4">
    <source>
        <dbReference type="ARBA" id="ARBA00022605"/>
    </source>
</evidence>
<evidence type="ECO:0000313" key="11">
    <source>
        <dbReference type="EMBL" id="CAK1224013.1"/>
    </source>
</evidence>
<dbReference type="InterPro" id="IPR013785">
    <property type="entry name" value="Aldolase_TIM"/>
</dbReference>
<evidence type="ECO:0000256" key="2">
    <source>
        <dbReference type="ARBA" id="ARBA00009667"/>
    </source>
</evidence>
<dbReference type="Gene3D" id="3.20.20.70">
    <property type="entry name" value="Aldolase class I"/>
    <property type="match status" value="1"/>
</dbReference>
<name>A0ABM9ML81_9LACO</name>
<evidence type="ECO:0000256" key="1">
    <source>
        <dbReference type="ARBA" id="ARBA00005091"/>
    </source>
</evidence>
<gene>
    <name evidence="9" type="primary">hisF</name>
    <name evidence="11" type="ORF">R53137_KAKDMLNK_00027</name>
</gene>
<dbReference type="InterPro" id="IPR006062">
    <property type="entry name" value="His_biosynth"/>
</dbReference>
<keyword evidence="6 9" id="KW-0456">Lyase</keyword>
<evidence type="ECO:0000256" key="10">
    <source>
        <dbReference type="RuleBase" id="RU003657"/>
    </source>
</evidence>
<evidence type="ECO:0000256" key="7">
    <source>
        <dbReference type="ARBA" id="ARBA00025475"/>
    </source>
</evidence>
<comment type="catalytic activity">
    <reaction evidence="8 9">
        <text>5-[(5-phospho-1-deoxy-D-ribulos-1-ylimino)methylamino]-1-(5-phospho-beta-D-ribosyl)imidazole-4-carboxamide + L-glutamine = D-erythro-1-(imidazol-4-yl)glycerol 3-phosphate + 5-amino-1-(5-phospho-beta-D-ribosyl)imidazole-4-carboxamide + L-glutamate + H(+)</text>
        <dbReference type="Rhea" id="RHEA:24793"/>
        <dbReference type="ChEBI" id="CHEBI:15378"/>
        <dbReference type="ChEBI" id="CHEBI:29985"/>
        <dbReference type="ChEBI" id="CHEBI:58278"/>
        <dbReference type="ChEBI" id="CHEBI:58359"/>
        <dbReference type="ChEBI" id="CHEBI:58475"/>
        <dbReference type="ChEBI" id="CHEBI:58525"/>
        <dbReference type="EC" id="4.3.2.10"/>
    </reaction>
</comment>
<comment type="pathway">
    <text evidence="1 9">Amino-acid biosynthesis; L-histidine biosynthesis; L-histidine from 5-phospho-alpha-D-ribose 1-diphosphate: step 5/9.</text>
</comment>
<dbReference type="NCBIfam" id="TIGR00735">
    <property type="entry name" value="hisF"/>
    <property type="match status" value="1"/>
</dbReference>
<comment type="subcellular location">
    <subcellularLocation>
        <location evidence="9">Cytoplasm</location>
    </subcellularLocation>
</comment>
<dbReference type="RefSeq" id="WP_203618019.1">
    <property type="nucleotide sequence ID" value="NZ_BOJU01000002.1"/>
</dbReference>
<comment type="function">
    <text evidence="7 9">IGPS catalyzes the conversion of PRFAR and glutamine to IGP, AICAR and glutamate. The HisF subunit catalyzes the cyclization activity that produces IGP and AICAR from PRFAR using the ammonia provided by the HisH subunit.</text>
</comment>
<dbReference type="PANTHER" id="PTHR21235:SF2">
    <property type="entry name" value="IMIDAZOLE GLYCEROL PHOSPHATE SYNTHASE HISHF"/>
    <property type="match status" value="1"/>
</dbReference>
<comment type="caution">
    <text evidence="11">The sequence shown here is derived from an EMBL/GenBank/DDBJ whole genome shotgun (WGS) entry which is preliminary data.</text>
</comment>
<proteinExistence type="inferred from homology"/>
<dbReference type="HAMAP" id="MF_01013">
    <property type="entry name" value="HisF"/>
    <property type="match status" value="1"/>
</dbReference>
<comment type="subunit">
    <text evidence="3 9">Heterodimer of HisH and HisF.</text>
</comment>
<sequence length="254" mass="26899">MGLAKRIIPALDIKNGQVVKGISFDQIRAVGDPVALAKRYQEMGADELVFLDITATIEGRATMKSVVDQVSKEIFIPLTVGGGIRSLDEMTSLIQAGADKIFLNSAAVKNPGLVTAGAQVFGAQAMVGAIDAKWDSVNGFYRVYIAGGTKPTALDAIKWAQELVRAGAGELLVTSIDADGQKKGYDLRLYQQLTAAVDVPIIASGGAGTTKDFVDVFADGSVDAALAASVFHYNQIAIPDLKRSLKEEQVEVRL</sequence>
<dbReference type="CDD" id="cd04731">
    <property type="entry name" value="HisF"/>
    <property type="match status" value="1"/>
</dbReference>
<dbReference type="Pfam" id="PF00977">
    <property type="entry name" value="His_biosynth"/>
    <property type="match status" value="1"/>
</dbReference>
<keyword evidence="9" id="KW-0963">Cytoplasm</keyword>
<feature type="active site" evidence="9">
    <location>
        <position position="131"/>
    </location>
</feature>
<accession>A0ABM9ML81</accession>
<dbReference type="Proteomes" id="UP001314262">
    <property type="component" value="Unassembled WGS sequence"/>
</dbReference>
<dbReference type="InterPro" id="IPR004651">
    <property type="entry name" value="HisF"/>
</dbReference>
<dbReference type="PANTHER" id="PTHR21235">
    <property type="entry name" value="IMIDAZOLE GLYCEROL PHOSPHATE SYNTHASE SUBUNIT HISF/H IGP SYNTHASE SUBUNIT HISF/H"/>
    <property type="match status" value="1"/>
</dbReference>
<keyword evidence="4 9" id="KW-0028">Amino-acid biosynthesis</keyword>
<feature type="active site" evidence="9">
    <location>
        <position position="12"/>
    </location>
</feature>
<evidence type="ECO:0000313" key="12">
    <source>
        <dbReference type="Proteomes" id="UP001314262"/>
    </source>
</evidence>
<evidence type="ECO:0000256" key="6">
    <source>
        <dbReference type="ARBA" id="ARBA00023239"/>
    </source>
</evidence>
<keyword evidence="5 9" id="KW-0368">Histidine biosynthesis</keyword>
<evidence type="ECO:0000256" key="8">
    <source>
        <dbReference type="ARBA" id="ARBA00047838"/>
    </source>
</evidence>
<evidence type="ECO:0000256" key="5">
    <source>
        <dbReference type="ARBA" id="ARBA00023102"/>
    </source>
</evidence>
<dbReference type="EC" id="4.3.2.10" evidence="9"/>
<protein>
    <recommendedName>
        <fullName evidence="9">Imidazole glycerol phosphate synthase subunit HisF</fullName>
        <ecNumber evidence="9">4.3.2.10</ecNumber>
    </recommendedName>
    <alternativeName>
        <fullName evidence="9">IGP synthase cyclase subunit</fullName>
    </alternativeName>
    <alternativeName>
        <fullName evidence="9">IGP synthase subunit HisF</fullName>
    </alternativeName>
    <alternativeName>
        <fullName evidence="9">ImGP synthase subunit HisF</fullName>
        <shortName evidence="9">IGPS subunit HisF</shortName>
    </alternativeName>
</protein>
<reference evidence="11 12" key="1">
    <citation type="submission" date="2023-10" db="EMBL/GenBank/DDBJ databases">
        <authorList>
            <person name="Botero Cardona J."/>
        </authorList>
    </citation>
    <scope>NUCLEOTIDE SEQUENCE [LARGE SCALE GENOMIC DNA]</scope>
    <source>
        <strain evidence="11 12">R-53137</strain>
    </source>
</reference>
<dbReference type="EMBL" id="CAUZLT010000001">
    <property type="protein sequence ID" value="CAK1224013.1"/>
    <property type="molecule type" value="Genomic_DNA"/>
</dbReference>
<comment type="similarity">
    <text evidence="2 9 10">Belongs to the HisA/HisF family.</text>
</comment>
<organism evidence="11 12">
    <name type="scientific">Fructobacillus tropaeoli</name>
    <dbReference type="NCBI Taxonomy" id="709323"/>
    <lineage>
        <taxon>Bacteria</taxon>
        <taxon>Bacillati</taxon>
        <taxon>Bacillota</taxon>
        <taxon>Bacilli</taxon>
        <taxon>Lactobacillales</taxon>
        <taxon>Lactobacillaceae</taxon>
        <taxon>Fructobacillus</taxon>
    </lineage>
</organism>